<sequence>MSFINAMQERYTTKVYDETKKIDPKHIEELKESLRLSPSSINSQPWKFTFVSDQDTKEKLSKVSWINTEKVTKSDTVVVFSRVDDLSLFEEQIKRELPQGMVDYYNENLKPLPKEQITAWFDKQVYLSVGVLLSACAVMGIDATPMEGIEPANYDKIIGNDGYATLVAVAIGYRDEEDFNQPSKNPKSRIALDKVVETI</sequence>
<evidence type="ECO:0000313" key="8">
    <source>
        <dbReference type="EMBL" id="MFC4691142.1"/>
    </source>
</evidence>
<dbReference type="Proteomes" id="UP001595878">
    <property type="component" value="Unassembled WGS sequence"/>
</dbReference>
<accession>A0ABV9LC97</accession>
<keyword evidence="4" id="KW-0288">FMN</keyword>
<evidence type="ECO:0000256" key="5">
    <source>
        <dbReference type="ARBA" id="ARBA00022857"/>
    </source>
</evidence>
<evidence type="ECO:0000256" key="2">
    <source>
        <dbReference type="ARBA" id="ARBA00007118"/>
    </source>
</evidence>
<evidence type="ECO:0000256" key="4">
    <source>
        <dbReference type="ARBA" id="ARBA00022643"/>
    </source>
</evidence>
<keyword evidence="6" id="KW-0560">Oxidoreductase</keyword>
<dbReference type="Pfam" id="PF00881">
    <property type="entry name" value="Nitroreductase"/>
    <property type="match status" value="1"/>
</dbReference>
<comment type="similarity">
    <text evidence="2">Belongs to the nitroreductase family.</text>
</comment>
<evidence type="ECO:0000256" key="1">
    <source>
        <dbReference type="ARBA" id="ARBA00001917"/>
    </source>
</evidence>
<protein>
    <submittedName>
        <fullName evidence="8">Nitroreductase family protein</fullName>
    </submittedName>
</protein>
<dbReference type="PANTHER" id="PTHR43673">
    <property type="entry name" value="NAD(P)H NITROREDUCTASE YDGI-RELATED"/>
    <property type="match status" value="1"/>
</dbReference>
<reference evidence="9" key="1">
    <citation type="journal article" date="2019" name="Int. J. Syst. Evol. Microbiol.">
        <title>The Global Catalogue of Microorganisms (GCM) 10K type strain sequencing project: providing services to taxonomists for standard genome sequencing and annotation.</title>
        <authorList>
            <consortium name="The Broad Institute Genomics Platform"/>
            <consortium name="The Broad Institute Genome Sequencing Center for Infectious Disease"/>
            <person name="Wu L."/>
            <person name="Ma J."/>
        </authorList>
    </citation>
    <scope>NUCLEOTIDE SEQUENCE [LARGE SCALE GENOMIC DNA]</scope>
    <source>
        <strain evidence="9">CGMCC 4.7427</strain>
    </source>
</reference>
<keyword evidence="5" id="KW-0521">NADP</keyword>
<dbReference type="InterPro" id="IPR033878">
    <property type="entry name" value="NfsB-like"/>
</dbReference>
<dbReference type="RefSeq" id="WP_380034647.1">
    <property type="nucleotide sequence ID" value="NZ_JBHSHB010000023.1"/>
</dbReference>
<dbReference type="Gene3D" id="3.40.109.10">
    <property type="entry name" value="NADH Oxidase"/>
    <property type="match status" value="1"/>
</dbReference>
<dbReference type="CDD" id="cd02149">
    <property type="entry name" value="NfsB-like"/>
    <property type="match status" value="1"/>
</dbReference>
<evidence type="ECO:0000259" key="7">
    <source>
        <dbReference type="Pfam" id="PF00881"/>
    </source>
</evidence>
<evidence type="ECO:0000313" key="9">
    <source>
        <dbReference type="Proteomes" id="UP001595878"/>
    </source>
</evidence>
<organism evidence="8 9">
    <name type="scientific">Dokdonia genika</name>
    <dbReference type="NCBI Taxonomy" id="308113"/>
    <lineage>
        <taxon>Bacteria</taxon>
        <taxon>Pseudomonadati</taxon>
        <taxon>Bacteroidota</taxon>
        <taxon>Flavobacteriia</taxon>
        <taxon>Flavobacteriales</taxon>
        <taxon>Flavobacteriaceae</taxon>
        <taxon>Dokdonia</taxon>
    </lineage>
</organism>
<dbReference type="PANTHER" id="PTHR43673:SF2">
    <property type="entry name" value="NITROREDUCTASE"/>
    <property type="match status" value="1"/>
</dbReference>
<evidence type="ECO:0000256" key="3">
    <source>
        <dbReference type="ARBA" id="ARBA00022630"/>
    </source>
</evidence>
<keyword evidence="9" id="KW-1185">Reference proteome</keyword>
<keyword evidence="3" id="KW-0285">Flavoprotein</keyword>
<dbReference type="InterPro" id="IPR029479">
    <property type="entry name" value="Nitroreductase"/>
</dbReference>
<evidence type="ECO:0000256" key="6">
    <source>
        <dbReference type="ARBA" id="ARBA00023002"/>
    </source>
</evidence>
<gene>
    <name evidence="8" type="ORF">ACFO5T_11930</name>
</gene>
<dbReference type="SUPFAM" id="SSF55469">
    <property type="entry name" value="FMN-dependent nitroreductase-like"/>
    <property type="match status" value="1"/>
</dbReference>
<proteinExistence type="inferred from homology"/>
<dbReference type="EMBL" id="JBHSHB010000023">
    <property type="protein sequence ID" value="MFC4691142.1"/>
    <property type="molecule type" value="Genomic_DNA"/>
</dbReference>
<name>A0ABV9LC97_9FLAO</name>
<feature type="domain" description="Nitroreductase" evidence="7">
    <location>
        <begin position="8"/>
        <end position="173"/>
    </location>
</feature>
<dbReference type="InterPro" id="IPR000415">
    <property type="entry name" value="Nitroreductase-like"/>
</dbReference>
<comment type="caution">
    <text evidence="8">The sequence shown here is derived from an EMBL/GenBank/DDBJ whole genome shotgun (WGS) entry which is preliminary data.</text>
</comment>
<comment type="cofactor">
    <cofactor evidence="1">
        <name>FMN</name>
        <dbReference type="ChEBI" id="CHEBI:58210"/>
    </cofactor>
</comment>